<accession>A0A8B0SM54</accession>
<sequence>MQVMMTELALSQVPERLKIATTEAEFKAVWKLREAEYSKLYPGVTHFKDDAYDGTACVLYSQNQAGELTSTGRIAFDGPFGLPADEIVKPAIDKLRQQGLVVAESSKFTITREARGILPAYFYTYYEIAAGYGIDSLIFIIRDKNVSLYQKTAGANILLDDIGFTYGTGYRFSLLECRVQKVIPTFLKFWGEI</sequence>
<evidence type="ECO:0000313" key="4">
    <source>
        <dbReference type="Proteomes" id="UP000664466"/>
    </source>
</evidence>
<protein>
    <recommendedName>
        <fullName evidence="1">N-acyl amino acid synthase FeeM catalytic core domain-containing protein</fullName>
    </recommendedName>
</protein>
<keyword evidence="4" id="KW-1185">Reference proteome</keyword>
<evidence type="ECO:0000313" key="2">
    <source>
        <dbReference type="EMBL" id="MBO0612556.1"/>
    </source>
</evidence>
<dbReference type="Gene3D" id="3.40.630.30">
    <property type="match status" value="1"/>
</dbReference>
<evidence type="ECO:0000313" key="3">
    <source>
        <dbReference type="EMBL" id="QTX11969.1"/>
    </source>
</evidence>
<proteinExistence type="predicted"/>
<dbReference type="InterPro" id="IPR016181">
    <property type="entry name" value="Acyl_CoA_acyltransferase"/>
</dbReference>
<dbReference type="InterPro" id="IPR054597">
    <property type="entry name" value="FeeM_cat"/>
</dbReference>
<feature type="domain" description="N-acyl amino acid synthase FeeM catalytic core" evidence="1">
    <location>
        <begin position="51"/>
        <end position="156"/>
    </location>
</feature>
<dbReference type="RefSeq" id="WP_207250256.1">
    <property type="nucleotide sequence ID" value="NZ_JAFMPM010000006.1"/>
</dbReference>
<dbReference type="EMBL" id="JAFMPM010000006">
    <property type="protein sequence ID" value="MBO0612556.1"/>
    <property type="molecule type" value="Genomic_DNA"/>
</dbReference>
<reference evidence="3" key="2">
    <citation type="submission" date="2021-04" db="EMBL/GenBank/DDBJ databases">
        <title>Complete Genome and methylome analysis of Thiothrix fructosivorans ATCC 49748.</title>
        <authorList>
            <person name="Fomenkov A."/>
            <person name="Sun L."/>
            <person name="Vincze T."/>
            <person name="Grabovich M.Y."/>
            <person name="Roberts R.J."/>
        </authorList>
    </citation>
    <scope>NUCLEOTIDE SEQUENCE</scope>
    <source>
        <strain evidence="3">ATCC 49748</strain>
    </source>
</reference>
<dbReference type="Proteomes" id="UP000664466">
    <property type="component" value="Unassembled WGS sequence"/>
</dbReference>
<dbReference type="Pfam" id="PF21926">
    <property type="entry name" value="FeeM"/>
    <property type="match status" value="1"/>
</dbReference>
<reference evidence="2 4" key="1">
    <citation type="submission" date="2021-03" db="EMBL/GenBank/DDBJ databases">
        <title>Draft genome and methylome analysis of Thiotrix fructosivoruns ATCC 49748.</title>
        <authorList>
            <person name="Fomenkov A."/>
            <person name="Grabovich M.Y."/>
            <person name="Roberts R.J."/>
        </authorList>
    </citation>
    <scope>NUCLEOTIDE SEQUENCE [LARGE SCALE GENOMIC DNA]</scope>
    <source>
        <strain evidence="2 4">ATCC 49748</strain>
    </source>
</reference>
<organism evidence="3">
    <name type="scientific">Thiothrix fructosivorans</name>
    <dbReference type="NCBI Taxonomy" id="111770"/>
    <lineage>
        <taxon>Bacteria</taxon>
        <taxon>Pseudomonadati</taxon>
        <taxon>Pseudomonadota</taxon>
        <taxon>Gammaproteobacteria</taxon>
        <taxon>Thiotrichales</taxon>
        <taxon>Thiotrichaceae</taxon>
        <taxon>Thiothrix</taxon>
    </lineage>
</organism>
<gene>
    <name evidence="3" type="ORF">J1836_006455</name>
    <name evidence="2" type="ORF">J1836_06370</name>
</gene>
<dbReference type="SUPFAM" id="SSF55729">
    <property type="entry name" value="Acyl-CoA N-acyltransferases (Nat)"/>
    <property type="match status" value="1"/>
</dbReference>
<name>A0A8B0SM54_9GAMM</name>
<dbReference type="EMBL" id="CP072748">
    <property type="protein sequence ID" value="QTX11969.1"/>
    <property type="molecule type" value="Genomic_DNA"/>
</dbReference>
<evidence type="ECO:0000259" key="1">
    <source>
        <dbReference type="Pfam" id="PF21926"/>
    </source>
</evidence>
<dbReference type="AlphaFoldDB" id="A0A8B0SM54"/>